<dbReference type="InterPro" id="IPR004387">
    <property type="entry name" value="Pept_M50_Zn"/>
</dbReference>
<proteinExistence type="inferred from homology"/>
<evidence type="ECO:0000256" key="11">
    <source>
        <dbReference type="RuleBase" id="RU362031"/>
    </source>
</evidence>
<comment type="similarity">
    <text evidence="3 11">Belongs to the peptidase M50B family.</text>
</comment>
<evidence type="ECO:0000313" key="14">
    <source>
        <dbReference type="Proteomes" id="UP000594688"/>
    </source>
</evidence>
<keyword evidence="4 13" id="KW-0645">Protease</keyword>
<sequence length="455" mass="49512">MTELSLFPLDTLLDFGLRMGAFLAGLAALIFVHELGHFLVARRYGVIVEKFALGFGPKLVGFTKGGTEYLIAAIPLGGYVKMKGEDPNEELEDTTGSFHHAKVGHRIAIAFAGPLFNFIFAILIFAGVYIAGVPSLDTTVGNVKEDFPASAAGIKTGDRIVEINGKKIQYWEELLDIVHNSPGKKIDFMIDRSNTLIPLSITPVVDKVTDLLGDEKKVGLIGIGSLRNLITYVDKGSAADTAGLKVDDRLVAVDGVPIREIQDLVPTAIDKPGQELIFSVIRDGKQLDLPVTPEPKTIKDEKGLSVERGLIGLNLGGNMLQQSYSLPGAIIRSLEETWGMIKLIAISIQKMIFGSVPSNSIGGPILIFQVYGEQAQQGFMQTIRLTALLSINLGLINLLPIPILDGGHIFFFLIEILKGRPVSERNRERAAQVGLFMILSLMVFAFYNDIARIMN</sequence>
<gene>
    <name evidence="13" type="primary">rseP</name>
    <name evidence="13" type="ORF">G3M70_12645</name>
</gene>
<evidence type="ECO:0000256" key="10">
    <source>
        <dbReference type="ARBA" id="ARBA00023136"/>
    </source>
</evidence>
<keyword evidence="8 11" id="KW-1133">Transmembrane helix</keyword>
<evidence type="ECO:0000256" key="2">
    <source>
        <dbReference type="ARBA" id="ARBA00004141"/>
    </source>
</evidence>
<dbReference type="GO" id="GO:0046872">
    <property type="term" value="F:metal ion binding"/>
    <property type="evidence" value="ECO:0007669"/>
    <property type="project" value="UniProtKB-KW"/>
</dbReference>
<dbReference type="KEGG" id="nli:G3M70_12645"/>
<feature type="transmembrane region" description="Helical" evidence="11">
    <location>
        <begin position="393"/>
        <end position="417"/>
    </location>
</feature>
<keyword evidence="5 11" id="KW-0812">Transmembrane</keyword>
<keyword evidence="7 11" id="KW-0862">Zinc</keyword>
<evidence type="ECO:0000256" key="5">
    <source>
        <dbReference type="ARBA" id="ARBA00022692"/>
    </source>
</evidence>
<keyword evidence="9 11" id="KW-0482">Metalloprotease</keyword>
<dbReference type="PANTHER" id="PTHR42837:SF2">
    <property type="entry name" value="MEMBRANE METALLOPROTEASE ARASP2, CHLOROPLASTIC-RELATED"/>
    <property type="match status" value="1"/>
</dbReference>
<dbReference type="CDD" id="cd23081">
    <property type="entry name" value="cpPDZ_EcRseP-like"/>
    <property type="match status" value="2"/>
</dbReference>
<evidence type="ECO:0000313" key="13">
    <source>
        <dbReference type="EMBL" id="QPJ62677.1"/>
    </source>
</evidence>
<evidence type="ECO:0000256" key="4">
    <source>
        <dbReference type="ARBA" id="ARBA00022670"/>
    </source>
</evidence>
<dbReference type="GO" id="GO:0004222">
    <property type="term" value="F:metalloendopeptidase activity"/>
    <property type="evidence" value="ECO:0007669"/>
    <property type="project" value="InterPro"/>
</dbReference>
<evidence type="ECO:0000256" key="3">
    <source>
        <dbReference type="ARBA" id="ARBA00007931"/>
    </source>
</evidence>
<feature type="domain" description="PDZ" evidence="12">
    <location>
        <begin position="127"/>
        <end position="169"/>
    </location>
</feature>
<dbReference type="EC" id="3.4.24.-" evidence="11"/>
<dbReference type="InterPro" id="IPR041489">
    <property type="entry name" value="PDZ_6"/>
</dbReference>
<keyword evidence="11" id="KW-0479">Metal-binding</keyword>
<name>A0A7T0BY89_9BACT</name>
<comment type="cofactor">
    <cofactor evidence="1 11">
        <name>Zn(2+)</name>
        <dbReference type="ChEBI" id="CHEBI:29105"/>
    </cofactor>
</comment>
<dbReference type="SMART" id="SM00228">
    <property type="entry name" value="PDZ"/>
    <property type="match status" value="2"/>
</dbReference>
<dbReference type="InterPro" id="IPR008915">
    <property type="entry name" value="Peptidase_M50"/>
</dbReference>
<evidence type="ECO:0000256" key="6">
    <source>
        <dbReference type="ARBA" id="ARBA00022801"/>
    </source>
</evidence>
<accession>A0A7T0BY89</accession>
<dbReference type="PANTHER" id="PTHR42837">
    <property type="entry name" value="REGULATOR OF SIGMA-E PROTEASE RSEP"/>
    <property type="match status" value="1"/>
</dbReference>
<dbReference type="InterPro" id="IPR036034">
    <property type="entry name" value="PDZ_sf"/>
</dbReference>
<evidence type="ECO:0000256" key="8">
    <source>
        <dbReference type="ARBA" id="ARBA00022989"/>
    </source>
</evidence>
<dbReference type="CDD" id="cd06163">
    <property type="entry name" value="S2P-M50_PDZ_RseP-like"/>
    <property type="match status" value="2"/>
</dbReference>
<dbReference type="EMBL" id="CP048685">
    <property type="protein sequence ID" value="QPJ62677.1"/>
    <property type="molecule type" value="Genomic_DNA"/>
</dbReference>
<keyword evidence="6 11" id="KW-0378">Hydrolase</keyword>
<protein>
    <recommendedName>
        <fullName evidence="11">Zinc metalloprotease</fullName>
        <ecNumber evidence="11">3.4.24.-</ecNumber>
    </recommendedName>
</protein>
<evidence type="ECO:0000256" key="1">
    <source>
        <dbReference type="ARBA" id="ARBA00001947"/>
    </source>
</evidence>
<evidence type="ECO:0000256" key="9">
    <source>
        <dbReference type="ARBA" id="ARBA00023049"/>
    </source>
</evidence>
<dbReference type="AlphaFoldDB" id="A0A7T0BY89"/>
<dbReference type="PROSITE" id="PS50106">
    <property type="entry name" value="PDZ"/>
    <property type="match status" value="1"/>
</dbReference>
<dbReference type="GO" id="GO:0006508">
    <property type="term" value="P:proteolysis"/>
    <property type="evidence" value="ECO:0007669"/>
    <property type="project" value="UniProtKB-KW"/>
</dbReference>
<dbReference type="Proteomes" id="UP000594688">
    <property type="component" value="Chromosome"/>
</dbReference>
<evidence type="ECO:0000259" key="12">
    <source>
        <dbReference type="PROSITE" id="PS50106"/>
    </source>
</evidence>
<dbReference type="Gene3D" id="2.30.42.10">
    <property type="match status" value="2"/>
</dbReference>
<reference evidence="13 14" key="1">
    <citation type="submission" date="2020-02" db="EMBL/GenBank/DDBJ databases">
        <title>Genomic and physiological characterization of two novel Nitrospinaceae genera.</title>
        <authorList>
            <person name="Mueller A.J."/>
            <person name="Jung M.-Y."/>
            <person name="Strachan C.R."/>
            <person name="Herbold C.W."/>
            <person name="Kirkegaard R.H."/>
            <person name="Daims H."/>
        </authorList>
    </citation>
    <scope>NUCLEOTIDE SEQUENCE [LARGE SCALE GENOMIC DNA]</scope>
    <source>
        <strain evidence="13">EB</strain>
    </source>
</reference>
<dbReference type="Pfam" id="PF17820">
    <property type="entry name" value="PDZ_6"/>
    <property type="match status" value="2"/>
</dbReference>
<dbReference type="InterPro" id="IPR001478">
    <property type="entry name" value="PDZ"/>
</dbReference>
<comment type="subcellular location">
    <subcellularLocation>
        <location evidence="2">Membrane</location>
        <topology evidence="2">Multi-pass membrane protein</topology>
    </subcellularLocation>
</comment>
<evidence type="ECO:0000256" key="7">
    <source>
        <dbReference type="ARBA" id="ARBA00022833"/>
    </source>
</evidence>
<feature type="transmembrane region" description="Helical" evidence="11">
    <location>
        <begin position="429"/>
        <end position="447"/>
    </location>
</feature>
<feature type="transmembrane region" description="Helical" evidence="11">
    <location>
        <begin position="20"/>
        <end position="40"/>
    </location>
</feature>
<keyword evidence="10 11" id="KW-0472">Membrane</keyword>
<dbReference type="NCBIfam" id="TIGR00054">
    <property type="entry name" value="RIP metalloprotease RseP"/>
    <property type="match status" value="1"/>
</dbReference>
<dbReference type="Pfam" id="PF02163">
    <property type="entry name" value="Peptidase_M50"/>
    <property type="match status" value="1"/>
</dbReference>
<organism evidence="13 14">
    <name type="scientific">Candidatus Nitronauta litoralis</name>
    <dbReference type="NCBI Taxonomy" id="2705533"/>
    <lineage>
        <taxon>Bacteria</taxon>
        <taxon>Pseudomonadati</taxon>
        <taxon>Nitrospinota/Tectimicrobiota group</taxon>
        <taxon>Nitrospinota</taxon>
        <taxon>Nitrospinia</taxon>
        <taxon>Nitrospinales</taxon>
        <taxon>Nitrospinaceae</taxon>
        <taxon>Candidatus Nitronauta</taxon>
    </lineage>
</organism>
<feature type="transmembrane region" description="Helical" evidence="11">
    <location>
        <begin position="107"/>
        <end position="130"/>
    </location>
</feature>
<dbReference type="SUPFAM" id="SSF50156">
    <property type="entry name" value="PDZ domain-like"/>
    <property type="match status" value="2"/>
</dbReference>
<dbReference type="GO" id="GO:0016020">
    <property type="term" value="C:membrane"/>
    <property type="evidence" value="ECO:0007669"/>
    <property type="project" value="UniProtKB-SubCell"/>
</dbReference>